<evidence type="ECO:0000313" key="1">
    <source>
        <dbReference type="EMBL" id="GAA3690817.1"/>
    </source>
</evidence>
<gene>
    <name evidence="1" type="ORF">GCM10022267_91430</name>
</gene>
<evidence type="ECO:0000313" key="2">
    <source>
        <dbReference type="Proteomes" id="UP001500711"/>
    </source>
</evidence>
<keyword evidence="2" id="KW-1185">Reference proteome</keyword>
<organism evidence="1 2">
    <name type="scientific">Lentzea roselyniae</name>
    <dbReference type="NCBI Taxonomy" id="531940"/>
    <lineage>
        <taxon>Bacteria</taxon>
        <taxon>Bacillati</taxon>
        <taxon>Actinomycetota</taxon>
        <taxon>Actinomycetes</taxon>
        <taxon>Pseudonocardiales</taxon>
        <taxon>Pseudonocardiaceae</taxon>
        <taxon>Lentzea</taxon>
    </lineage>
</organism>
<comment type="caution">
    <text evidence="1">The sequence shown here is derived from an EMBL/GenBank/DDBJ whole genome shotgun (WGS) entry which is preliminary data.</text>
</comment>
<dbReference type="Proteomes" id="UP001500711">
    <property type="component" value="Unassembled WGS sequence"/>
</dbReference>
<proteinExistence type="predicted"/>
<name>A0ABP7CLE8_9PSEU</name>
<reference evidence="2" key="1">
    <citation type="journal article" date="2019" name="Int. J. Syst. Evol. Microbiol.">
        <title>The Global Catalogue of Microorganisms (GCM) 10K type strain sequencing project: providing services to taxonomists for standard genome sequencing and annotation.</title>
        <authorList>
            <consortium name="The Broad Institute Genomics Platform"/>
            <consortium name="The Broad Institute Genome Sequencing Center for Infectious Disease"/>
            <person name="Wu L."/>
            <person name="Ma J."/>
        </authorList>
    </citation>
    <scope>NUCLEOTIDE SEQUENCE [LARGE SCALE GENOMIC DNA]</scope>
    <source>
        <strain evidence="2">JCM 17494</strain>
    </source>
</reference>
<accession>A0ABP7CLE8</accession>
<sequence>MHQRFHSGDSTEKLMEFGGEYVALFEQMTGTELEKLDPPVSARDRIRAR</sequence>
<dbReference type="EMBL" id="BAABBE010000103">
    <property type="protein sequence ID" value="GAA3690817.1"/>
    <property type="molecule type" value="Genomic_DNA"/>
</dbReference>
<protein>
    <submittedName>
        <fullName evidence="1">Uncharacterized protein</fullName>
    </submittedName>
</protein>